<keyword evidence="4" id="KW-1185">Reference proteome</keyword>
<dbReference type="RefSeq" id="WP_142094660.1">
    <property type="nucleotide sequence ID" value="NZ_VIGH01000001.1"/>
</dbReference>
<protein>
    <recommendedName>
        <fullName evidence="5">DUF11 domain-containing protein</fullName>
    </recommendedName>
</protein>
<dbReference type="AlphaFoldDB" id="A0A541BQH8"/>
<name>A0A541BQH8_9NOCA</name>
<comment type="caution">
    <text evidence="3">The sequence shown here is derived from an EMBL/GenBank/DDBJ whole genome shotgun (WGS) entry which is preliminary data.</text>
</comment>
<reference evidence="3 4" key="1">
    <citation type="submission" date="2019-06" db="EMBL/GenBank/DDBJ databases">
        <title>Rhodococcus spaelei sp. nov., isolated from a cave.</title>
        <authorList>
            <person name="Lee S.D."/>
        </authorList>
    </citation>
    <scope>NUCLEOTIDE SEQUENCE [LARGE SCALE GENOMIC DNA]</scope>
    <source>
        <strain evidence="3 4">C9-5</strain>
    </source>
</reference>
<evidence type="ECO:0000313" key="4">
    <source>
        <dbReference type="Proteomes" id="UP000316256"/>
    </source>
</evidence>
<feature type="signal peptide" evidence="2">
    <location>
        <begin position="1"/>
        <end position="32"/>
    </location>
</feature>
<evidence type="ECO:0008006" key="5">
    <source>
        <dbReference type="Google" id="ProtNLM"/>
    </source>
</evidence>
<dbReference type="Proteomes" id="UP000316256">
    <property type="component" value="Unassembled WGS sequence"/>
</dbReference>
<dbReference type="OrthoDB" id="4457497at2"/>
<evidence type="ECO:0000313" key="3">
    <source>
        <dbReference type="EMBL" id="TQF74574.1"/>
    </source>
</evidence>
<accession>A0A541BQH8</accession>
<keyword evidence="2" id="KW-0732">Signal</keyword>
<sequence>MSRKAMRRTASIVAATALLAGGLAVGAGTAAAAGSADLGSAGSSDTATPPAEQKPHSATKKTDNISVTKKVVGDGTVAPGQKVTYRTVISVPSGVDRLVNKITDFHPAGFEYVEGSAKINAWNVIGGQKETAVKPTVNAADNSVSVTEPFVGWLTSSIEAKTVTLEVSYLVPSSAKAGTALDSGVTFDVLGFLATQKFNPMGVFVTVRDANLVESVTGGSAELGLGSSEGGTGSAGSAIITDPAGFVADVISGVIKNGS</sequence>
<organism evidence="3 4">
    <name type="scientific">Rhodococcus spelaei</name>
    <dbReference type="NCBI Taxonomy" id="2546320"/>
    <lineage>
        <taxon>Bacteria</taxon>
        <taxon>Bacillati</taxon>
        <taxon>Actinomycetota</taxon>
        <taxon>Actinomycetes</taxon>
        <taxon>Mycobacteriales</taxon>
        <taxon>Nocardiaceae</taxon>
        <taxon>Rhodococcus</taxon>
    </lineage>
</organism>
<dbReference type="EMBL" id="VIGH01000001">
    <property type="protein sequence ID" value="TQF74574.1"/>
    <property type="molecule type" value="Genomic_DNA"/>
</dbReference>
<proteinExistence type="predicted"/>
<feature type="compositionally biased region" description="Low complexity" evidence="1">
    <location>
        <begin position="35"/>
        <end position="47"/>
    </location>
</feature>
<evidence type="ECO:0000256" key="2">
    <source>
        <dbReference type="SAM" id="SignalP"/>
    </source>
</evidence>
<gene>
    <name evidence="3" type="ORF">FK531_00185</name>
</gene>
<evidence type="ECO:0000256" key="1">
    <source>
        <dbReference type="SAM" id="MobiDB-lite"/>
    </source>
</evidence>
<feature type="region of interest" description="Disordered" evidence="1">
    <location>
        <begin position="35"/>
        <end position="64"/>
    </location>
</feature>
<dbReference type="Gene3D" id="2.60.40.740">
    <property type="match status" value="1"/>
</dbReference>
<feature type="chain" id="PRO_5021955822" description="DUF11 domain-containing protein" evidence="2">
    <location>
        <begin position="33"/>
        <end position="259"/>
    </location>
</feature>